<sequence length="68" mass="7590">MAAMPQSNLESWVVPREPRNSASLQSENVELYAIASRSIDKAKDFTSSNGFPPCRTSTSRSIWMVLKN</sequence>
<evidence type="ECO:0000313" key="2">
    <source>
        <dbReference type="EMBL" id="PON72454.1"/>
    </source>
</evidence>
<feature type="region of interest" description="Disordered" evidence="1">
    <location>
        <begin position="1"/>
        <end position="20"/>
    </location>
</feature>
<dbReference type="Proteomes" id="UP000237105">
    <property type="component" value="Unassembled WGS sequence"/>
</dbReference>
<evidence type="ECO:0000313" key="3">
    <source>
        <dbReference type="Proteomes" id="UP000237105"/>
    </source>
</evidence>
<name>A0A2P5DGP4_PARAD</name>
<comment type="caution">
    <text evidence="2">The sequence shown here is derived from an EMBL/GenBank/DDBJ whole genome shotgun (WGS) entry which is preliminary data.</text>
</comment>
<proteinExistence type="predicted"/>
<dbReference type="AlphaFoldDB" id="A0A2P5DGP4"/>
<evidence type="ECO:0000256" key="1">
    <source>
        <dbReference type="SAM" id="MobiDB-lite"/>
    </source>
</evidence>
<organism evidence="2 3">
    <name type="scientific">Parasponia andersonii</name>
    <name type="common">Sponia andersonii</name>
    <dbReference type="NCBI Taxonomy" id="3476"/>
    <lineage>
        <taxon>Eukaryota</taxon>
        <taxon>Viridiplantae</taxon>
        <taxon>Streptophyta</taxon>
        <taxon>Embryophyta</taxon>
        <taxon>Tracheophyta</taxon>
        <taxon>Spermatophyta</taxon>
        <taxon>Magnoliopsida</taxon>
        <taxon>eudicotyledons</taxon>
        <taxon>Gunneridae</taxon>
        <taxon>Pentapetalae</taxon>
        <taxon>rosids</taxon>
        <taxon>fabids</taxon>
        <taxon>Rosales</taxon>
        <taxon>Cannabaceae</taxon>
        <taxon>Parasponia</taxon>
    </lineage>
</organism>
<keyword evidence="3" id="KW-1185">Reference proteome</keyword>
<gene>
    <name evidence="2" type="ORF">PanWU01x14_064890</name>
</gene>
<reference evidence="3" key="1">
    <citation type="submission" date="2016-06" db="EMBL/GenBank/DDBJ databases">
        <title>Parallel loss of symbiosis genes in relatives of nitrogen-fixing non-legume Parasponia.</title>
        <authorList>
            <person name="Van Velzen R."/>
            <person name="Holmer R."/>
            <person name="Bu F."/>
            <person name="Rutten L."/>
            <person name="Van Zeijl A."/>
            <person name="Liu W."/>
            <person name="Santuari L."/>
            <person name="Cao Q."/>
            <person name="Sharma T."/>
            <person name="Shen D."/>
            <person name="Roswanjaya Y."/>
            <person name="Wardhani T."/>
            <person name="Kalhor M.S."/>
            <person name="Jansen J."/>
            <person name="Van den Hoogen J."/>
            <person name="Gungor B."/>
            <person name="Hartog M."/>
            <person name="Hontelez J."/>
            <person name="Verver J."/>
            <person name="Yang W.-C."/>
            <person name="Schijlen E."/>
            <person name="Repin R."/>
            <person name="Schilthuizen M."/>
            <person name="Schranz E."/>
            <person name="Heidstra R."/>
            <person name="Miyata K."/>
            <person name="Fedorova E."/>
            <person name="Kohlen W."/>
            <person name="Bisseling T."/>
            <person name="Smit S."/>
            <person name="Geurts R."/>
        </authorList>
    </citation>
    <scope>NUCLEOTIDE SEQUENCE [LARGE SCALE GENOMIC DNA]</scope>
    <source>
        <strain evidence="3">cv. WU1-14</strain>
    </source>
</reference>
<protein>
    <submittedName>
        <fullName evidence="2">Uncharacterized protein</fullName>
    </submittedName>
</protein>
<accession>A0A2P5DGP4</accession>
<feature type="compositionally biased region" description="Polar residues" evidence="1">
    <location>
        <begin position="1"/>
        <end position="10"/>
    </location>
</feature>
<dbReference type="EMBL" id="JXTB01000039">
    <property type="protein sequence ID" value="PON72454.1"/>
    <property type="molecule type" value="Genomic_DNA"/>
</dbReference>